<feature type="domain" description="Solute-binding protein family 5" evidence="5">
    <location>
        <begin position="91"/>
        <end position="392"/>
    </location>
</feature>
<keyword evidence="2" id="KW-0813">Transport</keyword>
<evidence type="ECO:0000256" key="1">
    <source>
        <dbReference type="ARBA" id="ARBA00005695"/>
    </source>
</evidence>
<dbReference type="PIRSF" id="PIRSF002741">
    <property type="entry name" value="MppA"/>
    <property type="match status" value="1"/>
</dbReference>
<sequence length="452" mass="52076">MIVLRRRLLIWLIKAYVKRWRKSIAIYFGIGLFVFFLFNRILSYPITRMPFIEKEIIGMVGAYTADRLPAEILNKISRGLTKASDDGKIFSDIAQKWKISPNGKGYAFFLHKNIYFSDGKNLTSKDIAYDFSDVSVIRPDKYTIVFNLRDIYSPFLTTVARPIFKKGFVGMGDYRVKKIKLNGDFVESIELYSEKKKKIYIYQLFYPTDTALKTAFALGEVTKITNLSDLSFKNTTFSAFKNTAIAKKVDYDKLVTLFFNTKDSALSSKTLREGLSYTMLDNFDQGERNSGPLAHFSYANQGGVNIYRQDLEHAKLLIEGSETATTEGKLSLAIDTLPKYEKTAKIIADVWTKLNINVEIRTVNQIPSSFQVFLGEFNVSSDPDQYTLWHSSQVNNITNYDNKRIDKLLEDGRKELDIEKRINIYSDFQKYLLSDPPASFLFFPYYYEVSKK</sequence>
<dbReference type="EMBL" id="MEUX01000029">
    <property type="protein sequence ID" value="OGC46843.1"/>
    <property type="molecule type" value="Genomic_DNA"/>
</dbReference>
<keyword evidence="4" id="KW-0812">Transmembrane</keyword>
<dbReference type="Gene3D" id="3.10.105.10">
    <property type="entry name" value="Dipeptide-binding Protein, Domain 3"/>
    <property type="match status" value="1"/>
</dbReference>
<accession>A0A1F4URN7</accession>
<dbReference type="GO" id="GO:0043190">
    <property type="term" value="C:ATP-binding cassette (ABC) transporter complex"/>
    <property type="evidence" value="ECO:0007669"/>
    <property type="project" value="InterPro"/>
</dbReference>
<dbReference type="PANTHER" id="PTHR30290">
    <property type="entry name" value="PERIPLASMIC BINDING COMPONENT OF ABC TRANSPORTER"/>
    <property type="match status" value="1"/>
</dbReference>
<dbReference type="InterPro" id="IPR030678">
    <property type="entry name" value="Peptide/Ni-bd"/>
</dbReference>
<keyword evidence="4" id="KW-0472">Membrane</keyword>
<evidence type="ECO:0000313" key="7">
    <source>
        <dbReference type="Proteomes" id="UP000176444"/>
    </source>
</evidence>
<comment type="similarity">
    <text evidence="1">Belongs to the bacterial solute-binding protein 5 family.</text>
</comment>
<dbReference type="GO" id="GO:1904680">
    <property type="term" value="F:peptide transmembrane transporter activity"/>
    <property type="evidence" value="ECO:0007669"/>
    <property type="project" value="TreeGrafter"/>
</dbReference>
<gene>
    <name evidence="6" type="ORF">A2713_01355</name>
</gene>
<dbReference type="AlphaFoldDB" id="A0A1F4URN7"/>
<dbReference type="InterPro" id="IPR000914">
    <property type="entry name" value="SBP_5_dom"/>
</dbReference>
<evidence type="ECO:0000256" key="2">
    <source>
        <dbReference type="ARBA" id="ARBA00022448"/>
    </source>
</evidence>
<dbReference type="SUPFAM" id="SSF53850">
    <property type="entry name" value="Periplasmic binding protein-like II"/>
    <property type="match status" value="1"/>
</dbReference>
<name>A0A1F4URN7_UNCKA</name>
<dbReference type="Gene3D" id="3.90.76.10">
    <property type="entry name" value="Dipeptide-binding Protein, Domain 1"/>
    <property type="match status" value="1"/>
</dbReference>
<dbReference type="GO" id="GO:0042597">
    <property type="term" value="C:periplasmic space"/>
    <property type="evidence" value="ECO:0007669"/>
    <property type="project" value="UniProtKB-ARBA"/>
</dbReference>
<keyword evidence="3" id="KW-0732">Signal</keyword>
<evidence type="ECO:0000259" key="5">
    <source>
        <dbReference type="Pfam" id="PF00496"/>
    </source>
</evidence>
<dbReference type="GO" id="GO:0015833">
    <property type="term" value="P:peptide transport"/>
    <property type="evidence" value="ECO:0007669"/>
    <property type="project" value="TreeGrafter"/>
</dbReference>
<evidence type="ECO:0000256" key="3">
    <source>
        <dbReference type="ARBA" id="ARBA00022729"/>
    </source>
</evidence>
<organism evidence="6 7">
    <name type="scientific">candidate division WWE3 bacterium RIFCSPHIGHO2_01_FULL_35_17</name>
    <dbReference type="NCBI Taxonomy" id="1802614"/>
    <lineage>
        <taxon>Bacteria</taxon>
        <taxon>Katanobacteria</taxon>
    </lineage>
</organism>
<evidence type="ECO:0000256" key="4">
    <source>
        <dbReference type="SAM" id="Phobius"/>
    </source>
</evidence>
<dbReference type="Proteomes" id="UP000176444">
    <property type="component" value="Unassembled WGS sequence"/>
</dbReference>
<dbReference type="Gene3D" id="3.40.190.10">
    <property type="entry name" value="Periplasmic binding protein-like II"/>
    <property type="match status" value="1"/>
</dbReference>
<dbReference type="Pfam" id="PF00496">
    <property type="entry name" value="SBP_bac_5"/>
    <property type="match status" value="1"/>
</dbReference>
<feature type="transmembrane region" description="Helical" evidence="4">
    <location>
        <begin position="24"/>
        <end position="42"/>
    </location>
</feature>
<dbReference type="InterPro" id="IPR039424">
    <property type="entry name" value="SBP_5"/>
</dbReference>
<protein>
    <recommendedName>
        <fullName evidence="5">Solute-binding protein family 5 domain-containing protein</fullName>
    </recommendedName>
</protein>
<comment type="caution">
    <text evidence="6">The sequence shown here is derived from an EMBL/GenBank/DDBJ whole genome shotgun (WGS) entry which is preliminary data.</text>
</comment>
<reference evidence="6 7" key="1">
    <citation type="journal article" date="2016" name="Nat. Commun.">
        <title>Thousands of microbial genomes shed light on interconnected biogeochemical processes in an aquifer system.</title>
        <authorList>
            <person name="Anantharaman K."/>
            <person name="Brown C.T."/>
            <person name="Hug L.A."/>
            <person name="Sharon I."/>
            <person name="Castelle C.J."/>
            <person name="Probst A.J."/>
            <person name="Thomas B.C."/>
            <person name="Singh A."/>
            <person name="Wilkins M.J."/>
            <person name="Karaoz U."/>
            <person name="Brodie E.L."/>
            <person name="Williams K.H."/>
            <person name="Hubbard S.S."/>
            <person name="Banfield J.F."/>
        </authorList>
    </citation>
    <scope>NUCLEOTIDE SEQUENCE [LARGE SCALE GENOMIC DNA]</scope>
</reference>
<proteinExistence type="inferred from homology"/>
<keyword evidence="4" id="KW-1133">Transmembrane helix</keyword>
<dbReference type="PANTHER" id="PTHR30290:SF9">
    <property type="entry name" value="OLIGOPEPTIDE-BINDING PROTEIN APPA"/>
    <property type="match status" value="1"/>
</dbReference>
<evidence type="ECO:0000313" key="6">
    <source>
        <dbReference type="EMBL" id="OGC46843.1"/>
    </source>
</evidence>